<feature type="domain" description="Transferrin receptor-like dimerisation" evidence="18">
    <location>
        <begin position="561"/>
        <end position="676"/>
    </location>
</feature>
<keyword evidence="5" id="KW-0645">Protease</keyword>
<evidence type="ECO:0000256" key="9">
    <source>
        <dbReference type="ARBA" id="ARBA00022833"/>
    </source>
</evidence>
<evidence type="ECO:0000259" key="19">
    <source>
        <dbReference type="Pfam" id="PF04389"/>
    </source>
</evidence>
<dbReference type="SUPFAM" id="SSF47672">
    <property type="entry name" value="Transferrin receptor-like dimerisation domain"/>
    <property type="match status" value="1"/>
</dbReference>
<dbReference type="InterPro" id="IPR036757">
    <property type="entry name" value="TFR-like_dimer_dom_sf"/>
</dbReference>
<dbReference type="PhylomeDB" id="A7S002"/>
<dbReference type="InParanoid" id="A7S002"/>
<gene>
    <name evidence="20" type="ORF">NEMVEDRAFT_v1g164727</name>
</gene>
<keyword evidence="21" id="KW-1185">Reference proteome</keyword>
<dbReference type="GO" id="GO:0046872">
    <property type="term" value="F:metal ion binding"/>
    <property type="evidence" value="ECO:0007669"/>
    <property type="project" value="UniProtKB-KW"/>
</dbReference>
<keyword evidence="4" id="KW-0121">Carboxypeptidase</keyword>
<organism evidence="20 21">
    <name type="scientific">Nematostella vectensis</name>
    <name type="common">Starlet sea anemone</name>
    <dbReference type="NCBI Taxonomy" id="45351"/>
    <lineage>
        <taxon>Eukaryota</taxon>
        <taxon>Metazoa</taxon>
        <taxon>Cnidaria</taxon>
        <taxon>Anthozoa</taxon>
        <taxon>Hexacorallia</taxon>
        <taxon>Actiniaria</taxon>
        <taxon>Edwardsiidae</taxon>
        <taxon>Nematostella</taxon>
    </lineage>
</organism>
<evidence type="ECO:0000256" key="4">
    <source>
        <dbReference type="ARBA" id="ARBA00022645"/>
    </source>
</evidence>
<dbReference type="Gene3D" id="3.50.30.30">
    <property type="match status" value="1"/>
</dbReference>
<evidence type="ECO:0000256" key="16">
    <source>
        <dbReference type="ARBA" id="ARBA00066561"/>
    </source>
</evidence>
<dbReference type="CDD" id="cd08022">
    <property type="entry name" value="M28_PSMA_like"/>
    <property type="match status" value="1"/>
</dbReference>
<dbReference type="SUPFAM" id="SSF52025">
    <property type="entry name" value="PA domain"/>
    <property type="match status" value="1"/>
</dbReference>
<evidence type="ECO:0000256" key="6">
    <source>
        <dbReference type="ARBA" id="ARBA00022692"/>
    </source>
</evidence>
<evidence type="ECO:0000256" key="11">
    <source>
        <dbReference type="ARBA" id="ARBA00022989"/>
    </source>
</evidence>
<evidence type="ECO:0000256" key="14">
    <source>
        <dbReference type="ARBA" id="ARBA00023180"/>
    </source>
</evidence>
<evidence type="ECO:0000256" key="13">
    <source>
        <dbReference type="ARBA" id="ARBA00023136"/>
    </source>
</evidence>
<dbReference type="GO" id="GO:0006508">
    <property type="term" value="P:proteolysis"/>
    <property type="evidence" value="ECO:0007669"/>
    <property type="project" value="UniProtKB-KW"/>
</dbReference>
<keyword evidence="13" id="KW-0472">Membrane</keyword>
<evidence type="ECO:0000256" key="7">
    <source>
        <dbReference type="ARBA" id="ARBA00022723"/>
    </source>
</evidence>
<dbReference type="EMBL" id="DS469559">
    <property type="protein sequence ID" value="EDO42931.1"/>
    <property type="molecule type" value="Genomic_DNA"/>
</dbReference>
<dbReference type="GO" id="GO:0004180">
    <property type="term" value="F:carboxypeptidase activity"/>
    <property type="evidence" value="ECO:0000318"/>
    <property type="project" value="GO_Central"/>
</dbReference>
<evidence type="ECO:0000256" key="2">
    <source>
        <dbReference type="ARBA" id="ARBA00004606"/>
    </source>
</evidence>
<dbReference type="Pfam" id="PF04389">
    <property type="entry name" value="Peptidase_M28"/>
    <property type="match status" value="1"/>
</dbReference>
<evidence type="ECO:0000256" key="3">
    <source>
        <dbReference type="ARBA" id="ARBA00005634"/>
    </source>
</evidence>
<name>A7S002_NEMVE</name>
<dbReference type="PANTHER" id="PTHR10404:SF46">
    <property type="entry name" value="VACUOLAR PROTEIN SORTING-ASSOCIATED PROTEIN 70"/>
    <property type="match status" value="1"/>
</dbReference>
<comment type="cofactor">
    <cofactor evidence="1">
        <name>Zn(2+)</name>
        <dbReference type="ChEBI" id="CHEBI:29105"/>
    </cofactor>
</comment>
<comment type="subcellular location">
    <subcellularLocation>
        <location evidence="2">Membrane</location>
        <topology evidence="2">Single-pass type II membrane protein</topology>
    </subcellularLocation>
</comment>
<keyword evidence="7" id="KW-0479">Metal-binding</keyword>
<dbReference type="Proteomes" id="UP000001593">
    <property type="component" value="Unassembled WGS sequence"/>
</dbReference>
<evidence type="ECO:0000259" key="17">
    <source>
        <dbReference type="Pfam" id="PF02225"/>
    </source>
</evidence>
<dbReference type="AlphaFoldDB" id="A7S002"/>
<dbReference type="GO" id="GO:0016020">
    <property type="term" value="C:membrane"/>
    <property type="evidence" value="ECO:0007669"/>
    <property type="project" value="UniProtKB-SubCell"/>
</dbReference>
<dbReference type="InterPro" id="IPR039373">
    <property type="entry name" value="Peptidase_M28B"/>
</dbReference>
<accession>A7S002</accession>
<dbReference type="eggNOG" id="KOG2195">
    <property type="taxonomic scope" value="Eukaryota"/>
</dbReference>
<dbReference type="InterPro" id="IPR007365">
    <property type="entry name" value="TFR-like_dimer_dom"/>
</dbReference>
<keyword evidence="8" id="KW-0378">Hydrolase</keyword>
<evidence type="ECO:0000313" key="21">
    <source>
        <dbReference type="Proteomes" id="UP000001593"/>
    </source>
</evidence>
<evidence type="ECO:0000256" key="10">
    <source>
        <dbReference type="ARBA" id="ARBA00022968"/>
    </source>
</evidence>
<proteinExistence type="inferred from homology"/>
<dbReference type="Gene3D" id="3.40.630.10">
    <property type="entry name" value="Zn peptidases"/>
    <property type="match status" value="1"/>
</dbReference>
<dbReference type="EC" id="3.4.17.21" evidence="16"/>
<comment type="catalytic activity">
    <reaction evidence="15">
        <text>Release of an unsubstituted, C-terminal glutamyl residue, typically from Ac-Asp-Glu or folylpoly-gamma-glutamates.</text>
        <dbReference type="EC" id="3.4.17.21"/>
    </reaction>
</comment>
<dbReference type="FunFam" id="3.40.630.10:FF:000009">
    <property type="entry name" value="N-acetylated-alpha-linked acidic dipeptidase 2"/>
    <property type="match status" value="1"/>
</dbReference>
<keyword evidence="14" id="KW-0325">Glycoprotein</keyword>
<dbReference type="OMA" id="HMAGTPG"/>
<dbReference type="InterPro" id="IPR007484">
    <property type="entry name" value="Peptidase_M28"/>
</dbReference>
<dbReference type="InterPro" id="IPR003137">
    <property type="entry name" value="PA_domain"/>
</dbReference>
<dbReference type="Pfam" id="PF04253">
    <property type="entry name" value="TFR_dimer"/>
    <property type="match status" value="1"/>
</dbReference>
<dbReference type="FunFam" id="1.20.930.40:FF:000001">
    <property type="entry name" value="N-acetylated-alpha-linked acidic dipeptidase 2"/>
    <property type="match status" value="1"/>
</dbReference>
<dbReference type="CDD" id="cd02121">
    <property type="entry name" value="PA_GCPII_like"/>
    <property type="match status" value="1"/>
</dbReference>
<keyword evidence="6" id="KW-0812">Transmembrane</keyword>
<dbReference type="Gene3D" id="1.20.930.40">
    <property type="entry name" value="Transferrin receptor-like, dimerisation domain"/>
    <property type="match status" value="1"/>
</dbReference>
<dbReference type="GO" id="GO:0004181">
    <property type="term" value="F:metallocarboxypeptidase activity"/>
    <property type="evidence" value="ECO:0007669"/>
    <property type="project" value="UniProtKB-EC"/>
</dbReference>
<dbReference type="InterPro" id="IPR046450">
    <property type="entry name" value="PA_dom_sf"/>
</dbReference>
<feature type="domain" description="PA" evidence="17">
    <location>
        <begin position="113"/>
        <end position="199"/>
    </location>
</feature>
<dbReference type="FunFam" id="3.50.30.30:FF:000045">
    <property type="entry name" value="Predicted protein"/>
    <property type="match status" value="1"/>
</dbReference>
<feature type="domain" description="Peptidase M28" evidence="19">
    <location>
        <begin position="295"/>
        <end position="500"/>
    </location>
</feature>
<keyword evidence="10" id="KW-0735">Signal-anchor</keyword>
<sequence length="680" mass="76128">MRINNLNNKEKHFCVFRYLTSRPHIAASARNLELAENISETWKNLGFGSVKKVKYNVLLSFPTKNKTNGAMLLDGNGDVKFETAKQNKPVEPSEDSPDAYPPYSAYSPTGVETGELVFANYGSPDDFSYLKSKGINVTNKIAIIKYGKVFRGDKVTNAAKAGAKAAILFNDPKDFGPVPDDQLYPNGWWLPRTGVERGSVLLGTGDPLTPRYPAKEGVYRGFSSDIPLPTIPAHPISADDAKVFLSKMSGPDAPDDWQGGLNITYRLGPGFVRPYENWTVKVETNNDHVSKDIYNVIAVIKGREEPDRLVLLGNHRDAWVFGGTDPSSGTACMLEMSRILGHMLRTGWRPRRSIVLGSWGGEEFGLIGSTEWVEDNLHTLYQRGIAYINVDSPVRGNYTFFAWASPLLNQVLYEATKLVPDPVNQNVSVYYNWLKRSPGDGNQPRMCFSRIYGLGSGSDYAPFYLRAWTPGNGFEIHKKFHGVSSYPTYHSLHDTFNYAKKFLDPHFYTHMTMARIWLAVVYQLAEKPLLPLRLHDYLGVVNGSALALQKKYGTQLKNRNISLDFLFRSINNFGNGVKVMNSMIKNTILNDTLALRMLNDRLMGVEKTFLNFAGLPKRPLYWHSVFAPSLYNSYASVTFPGLSDALTDASKSGDWDLVRRQISEVAIAIDWTAQFLAESV</sequence>
<dbReference type="HOGENOM" id="CLU_005688_3_2_1"/>
<keyword evidence="11" id="KW-1133">Transmembrane helix</keyword>
<evidence type="ECO:0000256" key="15">
    <source>
        <dbReference type="ARBA" id="ARBA00052003"/>
    </source>
</evidence>
<dbReference type="SUPFAM" id="SSF53187">
    <property type="entry name" value="Zn-dependent exopeptidases"/>
    <property type="match status" value="1"/>
</dbReference>
<protein>
    <recommendedName>
        <fullName evidence="16">glutamate carboxypeptidase II</fullName>
        <ecNumber evidence="16">3.4.17.21</ecNumber>
    </recommendedName>
</protein>
<evidence type="ECO:0000256" key="8">
    <source>
        <dbReference type="ARBA" id="ARBA00022801"/>
    </source>
</evidence>
<keyword evidence="9" id="KW-0862">Zinc</keyword>
<evidence type="ECO:0000256" key="5">
    <source>
        <dbReference type="ARBA" id="ARBA00022670"/>
    </source>
</evidence>
<keyword evidence="12" id="KW-0482">Metalloprotease</keyword>
<evidence type="ECO:0000256" key="1">
    <source>
        <dbReference type="ARBA" id="ARBA00001947"/>
    </source>
</evidence>
<dbReference type="PANTHER" id="PTHR10404">
    <property type="entry name" value="N-ACETYLATED-ALPHA-LINKED ACIDIC DIPEPTIDASE"/>
    <property type="match status" value="1"/>
</dbReference>
<evidence type="ECO:0000313" key="20">
    <source>
        <dbReference type="EMBL" id="EDO42931.1"/>
    </source>
</evidence>
<evidence type="ECO:0000259" key="18">
    <source>
        <dbReference type="Pfam" id="PF04253"/>
    </source>
</evidence>
<dbReference type="Pfam" id="PF02225">
    <property type="entry name" value="PA"/>
    <property type="match status" value="1"/>
</dbReference>
<reference evidence="20 21" key="1">
    <citation type="journal article" date="2007" name="Science">
        <title>Sea anemone genome reveals ancestral eumetazoan gene repertoire and genomic organization.</title>
        <authorList>
            <person name="Putnam N.H."/>
            <person name="Srivastava M."/>
            <person name="Hellsten U."/>
            <person name="Dirks B."/>
            <person name="Chapman J."/>
            <person name="Salamov A."/>
            <person name="Terry A."/>
            <person name="Shapiro H."/>
            <person name="Lindquist E."/>
            <person name="Kapitonov V.V."/>
            <person name="Jurka J."/>
            <person name="Genikhovich G."/>
            <person name="Grigoriev I.V."/>
            <person name="Lucas S.M."/>
            <person name="Steele R.E."/>
            <person name="Finnerty J.R."/>
            <person name="Technau U."/>
            <person name="Martindale M.Q."/>
            <person name="Rokhsar D.S."/>
        </authorList>
    </citation>
    <scope>NUCLEOTIDE SEQUENCE [LARGE SCALE GENOMIC DNA]</scope>
    <source>
        <strain evidence="21">CH2 X CH6</strain>
    </source>
</reference>
<evidence type="ECO:0000256" key="12">
    <source>
        <dbReference type="ARBA" id="ARBA00023049"/>
    </source>
</evidence>
<comment type="similarity">
    <text evidence="3">Belongs to the peptidase M28 family. M28B subfamily.</text>
</comment>